<feature type="transmembrane region" description="Helical" evidence="1">
    <location>
        <begin position="157"/>
        <end position="175"/>
    </location>
</feature>
<gene>
    <name evidence="2" type="ORF">SAMN04488018_12928</name>
</gene>
<feature type="transmembrane region" description="Helical" evidence="1">
    <location>
        <begin position="225"/>
        <end position="243"/>
    </location>
</feature>
<organism evidence="2 3">
    <name type="scientific">Myroides marinus</name>
    <dbReference type="NCBI Taxonomy" id="703342"/>
    <lineage>
        <taxon>Bacteria</taxon>
        <taxon>Pseudomonadati</taxon>
        <taxon>Bacteroidota</taxon>
        <taxon>Flavobacteriia</taxon>
        <taxon>Flavobacteriales</taxon>
        <taxon>Flavobacteriaceae</taxon>
        <taxon>Myroides</taxon>
    </lineage>
</organism>
<dbReference type="PANTHER" id="PTHR20992">
    <property type="entry name" value="AT15442P-RELATED"/>
    <property type="match status" value="1"/>
</dbReference>
<feature type="transmembrane region" description="Helical" evidence="1">
    <location>
        <begin position="36"/>
        <end position="61"/>
    </location>
</feature>
<protein>
    <submittedName>
        <fullName evidence="2">Uncharacterized hydrophobic domain-containing protein</fullName>
    </submittedName>
</protein>
<dbReference type="InterPro" id="IPR005240">
    <property type="entry name" value="DUF389"/>
</dbReference>
<dbReference type="PANTHER" id="PTHR20992:SF9">
    <property type="entry name" value="AT15442P-RELATED"/>
    <property type="match status" value="1"/>
</dbReference>
<name>A0A1H6YAU8_9FLAO</name>
<accession>A0A1H6YAU8</accession>
<sequence>MTSKFFDYINLHKGEEKGEKVLENIVANIAFKGSNLWILACAIIIASIGLNVNSTAVVIGAMLISPLMGPIVGAGFALGTYNFLLLKISIKSLVIATIVSLVVSSVYFYLSPFKDVQSELLARTAPTIYDVLIAFFGGLVGVISITRVEKGNPIPGVAIATALMPPLCTAGYGLATFNFSYFLGAFYLYMINCFFICIATFLVIKYLKYPTATALDTKKEKRMRYGISLLILVLIIPSFYLAYNLFNEKKFTKTVEEFINTEFTARGVTVIYKKINYNTSPRKVELAFLDKKLSKENIEMYNRLLQEKGIDNVALTFKQDEQDIKSEIMKEINKQNSNLSEKDVIINDLKRELAKYKVSEPGLVREIGVLFPSLEQVSLGKVERNLTDTTSQVDWVLMYKDSVAPINSEKIRITNWLKARLQVDTVLVVNTYQPAVYTKE</sequence>
<feature type="transmembrane region" description="Helical" evidence="1">
    <location>
        <begin position="181"/>
        <end position="204"/>
    </location>
</feature>
<proteinExistence type="predicted"/>
<feature type="transmembrane region" description="Helical" evidence="1">
    <location>
        <begin position="67"/>
        <end position="86"/>
    </location>
</feature>
<evidence type="ECO:0000313" key="3">
    <source>
        <dbReference type="Proteomes" id="UP000183077"/>
    </source>
</evidence>
<dbReference type="Proteomes" id="UP000183077">
    <property type="component" value="Unassembled WGS sequence"/>
</dbReference>
<dbReference type="EMBL" id="FNYS01000029">
    <property type="protein sequence ID" value="SEJ37606.1"/>
    <property type="molecule type" value="Genomic_DNA"/>
</dbReference>
<evidence type="ECO:0000313" key="2">
    <source>
        <dbReference type="EMBL" id="SEJ37606.1"/>
    </source>
</evidence>
<feature type="transmembrane region" description="Helical" evidence="1">
    <location>
        <begin position="93"/>
        <end position="110"/>
    </location>
</feature>
<keyword evidence="1" id="KW-1133">Transmembrane helix</keyword>
<reference evidence="2 3" key="1">
    <citation type="submission" date="2016-10" db="EMBL/GenBank/DDBJ databases">
        <authorList>
            <person name="de Groot N.N."/>
        </authorList>
    </citation>
    <scope>NUCLEOTIDE SEQUENCE [LARGE SCALE GENOMIC DNA]</scope>
    <source>
        <strain evidence="2 3">DSM 23048</strain>
    </source>
</reference>
<dbReference type="RefSeq" id="WP_006266539.1">
    <property type="nucleotide sequence ID" value="NZ_FNYS01000029.1"/>
</dbReference>
<feature type="transmembrane region" description="Helical" evidence="1">
    <location>
        <begin position="126"/>
        <end position="145"/>
    </location>
</feature>
<dbReference type="Pfam" id="PF04087">
    <property type="entry name" value="DUF389"/>
    <property type="match status" value="1"/>
</dbReference>
<keyword evidence="1" id="KW-0472">Membrane</keyword>
<keyword evidence="1" id="KW-0812">Transmembrane</keyword>
<dbReference type="AlphaFoldDB" id="A0A1H6YAU8"/>
<evidence type="ECO:0000256" key="1">
    <source>
        <dbReference type="SAM" id="Phobius"/>
    </source>
</evidence>
<dbReference type="GeneID" id="82258684"/>